<sequence>MTIEEDLELALRAEAARVDPPVADLVDGALARGRERRRLRRSRFAVAGAALVVTAGVGGLVAAPFIGADDEPATTDAPVASGVSEAPPQAGPVAEIDAEAVLDAVVALLPPGEISEAHASALEPTSVWIDFVWDDGTGASWVSGTVDLPAAAEPNECARIVNGGSCEVEALDDGSTVLRQSGPYYPQPDREPERLQSRARAVFPSGLKVMLDAMNAPTEKESAPTREAPPFSLDQLAAVVTDGVWAELTAGVSPPPAPQQPGDEEASDQARALAENLGAGWTASGSDMAVAGPDVTAGLPEQVEVGAAMIMEIGSELTVADHCEPMEEKGRITQPCTTTTTPDGETVHVQWATTTLEGPYAEGGYSAEVLVIAGTDERKVRVSLLVSDAAATTTPERRDAMAAWLEDRVGDLARAATAADAGHTG</sequence>
<keyword evidence="2" id="KW-0472">Membrane</keyword>
<dbReference type="Proteomes" id="UP000181980">
    <property type="component" value="Unassembled WGS sequence"/>
</dbReference>
<organism evidence="3 4">
    <name type="scientific">Jiangella alba</name>
    <dbReference type="NCBI Taxonomy" id="561176"/>
    <lineage>
        <taxon>Bacteria</taxon>
        <taxon>Bacillati</taxon>
        <taxon>Actinomycetota</taxon>
        <taxon>Actinomycetes</taxon>
        <taxon>Jiangellales</taxon>
        <taxon>Jiangellaceae</taxon>
        <taxon>Jiangella</taxon>
    </lineage>
</organism>
<gene>
    <name evidence="3" type="ORF">SAMN04488561_6112</name>
</gene>
<keyword evidence="4" id="KW-1185">Reference proteome</keyword>
<accession>A0A1H5PW21</accession>
<dbReference type="STRING" id="561176.SAMN04488561_6112"/>
<evidence type="ECO:0000256" key="1">
    <source>
        <dbReference type="SAM" id="MobiDB-lite"/>
    </source>
</evidence>
<protein>
    <submittedName>
        <fullName evidence="3">Uncharacterized protein</fullName>
    </submittedName>
</protein>
<keyword evidence="2" id="KW-1133">Transmembrane helix</keyword>
<feature type="region of interest" description="Disordered" evidence="1">
    <location>
        <begin position="249"/>
        <end position="270"/>
    </location>
</feature>
<name>A0A1H5PW21_9ACTN</name>
<reference evidence="4" key="1">
    <citation type="submission" date="2016-10" db="EMBL/GenBank/DDBJ databases">
        <authorList>
            <person name="Varghese N."/>
            <person name="Submissions S."/>
        </authorList>
    </citation>
    <scope>NUCLEOTIDE SEQUENCE [LARGE SCALE GENOMIC DNA]</scope>
    <source>
        <strain evidence="4">DSM 45237</strain>
    </source>
</reference>
<evidence type="ECO:0000313" key="3">
    <source>
        <dbReference type="EMBL" id="SEF17909.1"/>
    </source>
</evidence>
<dbReference type="EMBL" id="FNUC01000004">
    <property type="protein sequence ID" value="SEF17909.1"/>
    <property type="molecule type" value="Genomic_DNA"/>
</dbReference>
<evidence type="ECO:0000256" key="2">
    <source>
        <dbReference type="SAM" id="Phobius"/>
    </source>
</evidence>
<feature type="transmembrane region" description="Helical" evidence="2">
    <location>
        <begin position="44"/>
        <end position="66"/>
    </location>
</feature>
<dbReference type="RefSeq" id="WP_069114330.1">
    <property type="nucleotide sequence ID" value="NZ_FNUC01000004.1"/>
</dbReference>
<dbReference type="AlphaFoldDB" id="A0A1H5PW21"/>
<evidence type="ECO:0000313" key="4">
    <source>
        <dbReference type="Proteomes" id="UP000181980"/>
    </source>
</evidence>
<proteinExistence type="predicted"/>
<keyword evidence="2" id="KW-0812">Transmembrane</keyword>